<dbReference type="Proteomes" id="UP000305836">
    <property type="component" value="Unassembled WGS sequence"/>
</dbReference>
<sequence length="856" mass="92827">MVPPSCKDLIRAYALRNRLRGARMVIRVGDPASLTRVLDVATTLTTKAQMPMRRDRELTWYRLVRTTNEELGSRVRPEVLELIYKELWKNLATQSDLSAVPALLVRRLQVEALADPGRTVPALTSAVDVLDELTSDDNPLGRDAAVRAIAGQLLQLNEGILQRASAVSREYLGEALTTAADDTTDDVRQLADAARLTLTGHLTRIPSALDSQISVAQRAFPHFVTGVTAGLDSETVHRMMVIEPRTYSPGRALSYAAWLPTLNHLSDFRTDLGEPDQFNVGLARADTPAVALVNRSLQPDQDYLVWASVGPADPDALPDPMGGIDLSRMVAGDTLEVVLFDADGNSSSGTLRLGSGRPLGVGEPADDVDVPDELRRTRLYFRFHTPTEPGQSHLRVCLYHHGALLRVHHLVLSIGRQTARFKVGTPYAIASSPTTTDVSRLAERRLSIYTNSVGDGTHGFFFRGADDEQEVSMSAVFDGLEVKDLLQMIRGGLRIAAWGSDSPPKATAYKYSRLPDGTFGSFTGLRKDLIELARSGYDAWEEISSHFANSTRRRELQQLMRRPGGVVDIAPRNDSTFVPPMAGLYDFDLDTDPNVPLALCPEAEEALRLRTPLLESACFGADGCEHADTEVVCPSGFWGLRHDVGVPLSDNNDDDATPRLDLGGDSPRAALIGTVPDTVVAGVTNHAGDVINRLPGSVHVTDRNLWFKEAAKPATYPILYFLCHGQQRDRGGPVLVLDKLGRAAISKSNLAAKHVALEHRPLVVLNACDTAALEPDKAISLVKGFTYNGAGAVIGTETAIFPSLAYAFAKTFLDGALTPGTSLGSALRTARLELLRLGNPLGLAYILYGLPDARLN</sequence>
<protein>
    <submittedName>
        <fullName evidence="2">CHAT domain-containing protein</fullName>
    </submittedName>
</protein>
<name>A0A4U3M4G6_9ACTN</name>
<gene>
    <name evidence="2" type="ORF">FDA38_10335</name>
</gene>
<comment type="caution">
    <text evidence="2">The sequence shown here is derived from an EMBL/GenBank/DDBJ whole genome shotgun (WGS) entry which is preliminary data.</text>
</comment>
<dbReference type="EMBL" id="SZPZ01000001">
    <property type="protein sequence ID" value="TKK83102.1"/>
    <property type="molecule type" value="Genomic_DNA"/>
</dbReference>
<evidence type="ECO:0000313" key="2">
    <source>
        <dbReference type="EMBL" id="TKK83102.1"/>
    </source>
</evidence>
<dbReference type="Pfam" id="PF12770">
    <property type="entry name" value="CHAT"/>
    <property type="match status" value="1"/>
</dbReference>
<evidence type="ECO:0000259" key="1">
    <source>
        <dbReference type="Pfam" id="PF12770"/>
    </source>
</evidence>
<dbReference type="InterPro" id="IPR024983">
    <property type="entry name" value="CHAT_dom"/>
</dbReference>
<dbReference type="AlphaFoldDB" id="A0A4U3M4G6"/>
<feature type="domain" description="CHAT" evidence="1">
    <location>
        <begin position="708"/>
        <end position="837"/>
    </location>
</feature>
<keyword evidence="3" id="KW-1185">Reference proteome</keyword>
<accession>A0A4U3M4G6</accession>
<dbReference type="OrthoDB" id="5183603at2"/>
<organism evidence="2 3">
    <name type="scientific">Kribbella jiaozuonensis</name>
    <dbReference type="NCBI Taxonomy" id="2575441"/>
    <lineage>
        <taxon>Bacteria</taxon>
        <taxon>Bacillati</taxon>
        <taxon>Actinomycetota</taxon>
        <taxon>Actinomycetes</taxon>
        <taxon>Propionibacteriales</taxon>
        <taxon>Kribbellaceae</taxon>
        <taxon>Kribbella</taxon>
    </lineage>
</organism>
<proteinExistence type="predicted"/>
<evidence type="ECO:0000313" key="3">
    <source>
        <dbReference type="Proteomes" id="UP000305836"/>
    </source>
</evidence>
<reference evidence="2 3" key="1">
    <citation type="submission" date="2019-04" db="EMBL/GenBank/DDBJ databases">
        <title>Kribbella sp. NEAU-THZ 27 nov., a novel actinomycete isolated from soil.</title>
        <authorList>
            <person name="Duan L."/>
        </authorList>
    </citation>
    <scope>NUCLEOTIDE SEQUENCE [LARGE SCALE GENOMIC DNA]</scope>
    <source>
        <strain evidence="3">NEAU-THZ27</strain>
    </source>
</reference>